<dbReference type="GO" id="GO:0004930">
    <property type="term" value="F:G protein-coupled receptor activity"/>
    <property type="evidence" value="ECO:0007669"/>
    <property type="project" value="UniProtKB-KW"/>
</dbReference>
<keyword evidence="4 7" id="KW-0472">Membrane</keyword>
<evidence type="ECO:0000256" key="1">
    <source>
        <dbReference type="ARBA" id="ARBA00004370"/>
    </source>
</evidence>
<feature type="transmembrane region" description="Helical" evidence="7">
    <location>
        <begin position="369"/>
        <end position="390"/>
    </location>
</feature>
<sequence length="506" mass="57744">MVTNKNDSLEVIEPAIKSAKQEHIVEFILLPFIFLVGTVCNFLTVLVMRRKKMRHQSTYFYMAVLAVADEMVLMIGCLNYWFYLFMNINIMIISEYFCKLACLLLYGMFHFCVWIVVIMTIERFIAVALPLQANRLCTVKRAKLYTLVLVCIIFLINIHFLFSHSVFKRNNSDELGCQPKNTQFEFLMLKIWPWIDASIYSFVPLSLLIIFNILIIHNLIKASKSIEKLNSSSSSSSTNPKIKVHRCVNDATNQSFYLFSFECLACCCCGDDGDGGNGGNGGSVRNSSHGQTASDNQQIKHNKYERRKKIHLFKFRREKKNSAAPISKPKSIYHQNLLTVASPKNQTIISSTSNLSAHTSSTSSANRRLTIMLLVISLTFFVTSTPIVTLQTIEQAGLVSQSRALVITRGIFIVLQYLNHSINFFLYAVTGKTFRREFFALFKSWSWWSSSSSSSNKKPMLMSRAHFNTSYNPSLSKNSIYNHYSISQQNFNRKILLSRKNSETLA</sequence>
<evidence type="ECO:0000259" key="8">
    <source>
        <dbReference type="PROSITE" id="PS50262"/>
    </source>
</evidence>
<keyword evidence="3 7" id="KW-1133">Transmembrane helix</keyword>
<dbReference type="EMBL" id="REGN01001400">
    <property type="protein sequence ID" value="RNA34905.1"/>
    <property type="molecule type" value="Genomic_DNA"/>
</dbReference>
<evidence type="ECO:0000256" key="2">
    <source>
        <dbReference type="ARBA" id="ARBA00022692"/>
    </source>
</evidence>
<dbReference type="InterPro" id="IPR000276">
    <property type="entry name" value="GPCR_Rhodpsn"/>
</dbReference>
<reference evidence="9 10" key="1">
    <citation type="journal article" date="2018" name="Sci. Rep.">
        <title>Genomic signatures of local adaptation to the degree of environmental predictability in rotifers.</title>
        <authorList>
            <person name="Franch-Gras L."/>
            <person name="Hahn C."/>
            <person name="Garcia-Roger E.M."/>
            <person name="Carmona M.J."/>
            <person name="Serra M."/>
            <person name="Gomez A."/>
        </authorList>
    </citation>
    <scope>NUCLEOTIDE SEQUENCE [LARGE SCALE GENOMIC DNA]</scope>
    <source>
        <strain evidence="9">HYR1</strain>
    </source>
</reference>
<dbReference type="InterPro" id="IPR017452">
    <property type="entry name" value="GPCR_Rhodpsn_7TM"/>
</dbReference>
<dbReference type="SUPFAM" id="SSF81321">
    <property type="entry name" value="Family A G protein-coupled receptor-like"/>
    <property type="match status" value="1"/>
</dbReference>
<feature type="transmembrane region" description="Helical" evidence="7">
    <location>
        <begin position="103"/>
        <end position="121"/>
    </location>
</feature>
<accession>A0A3M7SGU1</accession>
<evidence type="ECO:0000313" key="10">
    <source>
        <dbReference type="Proteomes" id="UP000276133"/>
    </source>
</evidence>
<feature type="compositionally biased region" description="Polar residues" evidence="6">
    <location>
        <begin position="283"/>
        <end position="299"/>
    </location>
</feature>
<dbReference type="InterPro" id="IPR052954">
    <property type="entry name" value="GPCR-Ligand_Int"/>
</dbReference>
<dbReference type="PROSITE" id="PS00237">
    <property type="entry name" value="G_PROTEIN_RECEP_F1_1"/>
    <property type="match status" value="1"/>
</dbReference>
<evidence type="ECO:0000256" key="3">
    <source>
        <dbReference type="ARBA" id="ARBA00022989"/>
    </source>
</evidence>
<comment type="similarity">
    <text evidence="5">Belongs to the G-protein coupled receptor 1 family.</text>
</comment>
<dbReference type="AlphaFoldDB" id="A0A3M7SGU1"/>
<keyword evidence="5" id="KW-0807">Transducer</keyword>
<comment type="caution">
    <text evidence="9">The sequence shown here is derived from an EMBL/GenBank/DDBJ whole genome shotgun (WGS) entry which is preliminary data.</text>
</comment>
<dbReference type="PRINTS" id="PR00237">
    <property type="entry name" value="GPCRRHODOPSN"/>
</dbReference>
<feature type="transmembrane region" description="Helical" evidence="7">
    <location>
        <begin position="410"/>
        <end position="429"/>
    </location>
</feature>
<feature type="transmembrane region" description="Helical" evidence="7">
    <location>
        <begin position="59"/>
        <end position="83"/>
    </location>
</feature>
<dbReference type="PROSITE" id="PS50262">
    <property type="entry name" value="G_PROTEIN_RECEP_F1_2"/>
    <property type="match status" value="1"/>
</dbReference>
<comment type="subcellular location">
    <subcellularLocation>
        <location evidence="1">Membrane</location>
    </subcellularLocation>
</comment>
<proteinExistence type="inferred from homology"/>
<dbReference type="Pfam" id="PF00001">
    <property type="entry name" value="7tm_1"/>
    <property type="match status" value="1"/>
</dbReference>
<feature type="transmembrane region" description="Helical" evidence="7">
    <location>
        <begin position="142"/>
        <end position="162"/>
    </location>
</feature>
<keyword evidence="10" id="KW-1185">Reference proteome</keyword>
<feature type="domain" description="G-protein coupled receptors family 1 profile" evidence="8">
    <location>
        <begin position="40"/>
        <end position="427"/>
    </location>
</feature>
<dbReference type="PANTHER" id="PTHR46641:SF25">
    <property type="entry name" value="CNMAMIDE RECEPTOR-RELATED"/>
    <property type="match status" value="1"/>
</dbReference>
<feature type="transmembrane region" description="Helical" evidence="7">
    <location>
        <begin position="197"/>
        <end position="220"/>
    </location>
</feature>
<protein>
    <submittedName>
        <fullName evidence="9">FMRFamide receptor-like</fullName>
    </submittedName>
</protein>
<evidence type="ECO:0000256" key="7">
    <source>
        <dbReference type="SAM" id="Phobius"/>
    </source>
</evidence>
<keyword evidence="5" id="KW-0297">G-protein coupled receptor</keyword>
<dbReference type="PANTHER" id="PTHR46641">
    <property type="entry name" value="FMRFAMIDE RECEPTOR-RELATED"/>
    <property type="match status" value="1"/>
</dbReference>
<feature type="region of interest" description="Disordered" evidence="6">
    <location>
        <begin position="280"/>
        <end position="301"/>
    </location>
</feature>
<dbReference type="Gene3D" id="1.20.1070.10">
    <property type="entry name" value="Rhodopsin 7-helix transmembrane proteins"/>
    <property type="match status" value="2"/>
</dbReference>
<keyword evidence="2 5" id="KW-0812">Transmembrane</keyword>
<organism evidence="9 10">
    <name type="scientific">Brachionus plicatilis</name>
    <name type="common">Marine rotifer</name>
    <name type="synonym">Brachionus muelleri</name>
    <dbReference type="NCBI Taxonomy" id="10195"/>
    <lineage>
        <taxon>Eukaryota</taxon>
        <taxon>Metazoa</taxon>
        <taxon>Spiralia</taxon>
        <taxon>Gnathifera</taxon>
        <taxon>Rotifera</taxon>
        <taxon>Eurotatoria</taxon>
        <taxon>Monogononta</taxon>
        <taxon>Pseudotrocha</taxon>
        <taxon>Ploima</taxon>
        <taxon>Brachionidae</taxon>
        <taxon>Brachionus</taxon>
    </lineage>
</organism>
<dbReference type="STRING" id="10195.A0A3M7SGU1"/>
<keyword evidence="5 9" id="KW-0675">Receptor</keyword>
<name>A0A3M7SGU1_BRAPC</name>
<evidence type="ECO:0000313" key="9">
    <source>
        <dbReference type="EMBL" id="RNA34905.1"/>
    </source>
</evidence>
<dbReference type="GO" id="GO:0016020">
    <property type="term" value="C:membrane"/>
    <property type="evidence" value="ECO:0007669"/>
    <property type="project" value="UniProtKB-SubCell"/>
</dbReference>
<evidence type="ECO:0000256" key="5">
    <source>
        <dbReference type="RuleBase" id="RU000688"/>
    </source>
</evidence>
<evidence type="ECO:0000256" key="4">
    <source>
        <dbReference type="ARBA" id="ARBA00023136"/>
    </source>
</evidence>
<feature type="transmembrane region" description="Helical" evidence="7">
    <location>
        <begin position="27"/>
        <end position="47"/>
    </location>
</feature>
<dbReference type="OrthoDB" id="9990906at2759"/>
<dbReference type="Proteomes" id="UP000276133">
    <property type="component" value="Unassembled WGS sequence"/>
</dbReference>
<evidence type="ECO:0000256" key="6">
    <source>
        <dbReference type="SAM" id="MobiDB-lite"/>
    </source>
</evidence>
<gene>
    <name evidence="9" type="ORF">BpHYR1_042198</name>
</gene>